<dbReference type="RefSeq" id="XP_011131705.1">
    <property type="nucleotide sequence ID" value="XM_011133403.1"/>
</dbReference>
<reference evidence="2" key="1">
    <citation type="submission" date="2013-12" db="EMBL/GenBank/DDBJ databases">
        <authorList>
            <person name="Omoto C.K."/>
            <person name="Sibley D."/>
            <person name="Venepally P."/>
            <person name="Hadjithomas M."/>
            <person name="Karamycheva S."/>
            <person name="Brunk B."/>
            <person name="Roos D."/>
            <person name="Caler E."/>
            <person name="Lorenzi H."/>
        </authorList>
    </citation>
    <scope>NUCLEOTIDE SEQUENCE</scope>
</reference>
<sequence>MIGRKNTVALKTVKRVRKLLWSPITEPDAKSLWLLSDRGMDYDRDLIREMYVKILTTKSIKKHQASDKTLDQDIIQDIIILPSILDPKLYQRLVVCLKGLRLTDLKIELILDQYNKLYMNTKFGQLSTISSPTIPQYDELRLIYEALPDFSVTNFYQQKVYNQQHVKHKVDKYKLECQNITDENVYKTITDWLDYRLMDIETKYPYLRFNLNIILKRYEVESTLARICTRLLELYHCILTFDECYHDNIVPLLHTIRSIGNVLNEGTYLGNAKGFNLSSLKLFLSHKSVDKEHNLTTELRKIVNRSGINYEPLFRFYTRIRNFDNMDEIYNDYRELNSTINTTTPLIITKQRAQGTTAIIEETSMDNVDQTIIEIYRHYLKFQHVVHPSHFRYFPPSPSTTLLRTPPPLNHWLLLTRVAIEDKMKYVQKSLRGIEQKLGSKDIYLLRDFVGELFQLGKRSRPDPTQIIDYATGTSSPIMSWEMERGISDDGLSVIDLLVDLPSSQSSSTPSTVDMLESRSSPMDERPSPMTACTACEFEALFFMLHETGGLVDLHPPPVPNRSLFRLVLAWLRALALGLLAKLCLGPVALSSPDLSEWGSPAAASAVATPPASGTRKVNFNRFVLAHMCTPQPRNPGNY</sequence>
<organism evidence="2 3">
    <name type="scientific">Gregarina niphandrodes</name>
    <name type="common">Septate eugregarine</name>
    <dbReference type="NCBI Taxonomy" id="110365"/>
    <lineage>
        <taxon>Eukaryota</taxon>
        <taxon>Sar</taxon>
        <taxon>Alveolata</taxon>
        <taxon>Apicomplexa</taxon>
        <taxon>Conoidasida</taxon>
        <taxon>Gregarinasina</taxon>
        <taxon>Eugregarinorida</taxon>
        <taxon>Gregarinidae</taxon>
        <taxon>Gregarina</taxon>
    </lineage>
</organism>
<evidence type="ECO:0000313" key="2">
    <source>
        <dbReference type="EMBL" id="EZG55224.1"/>
    </source>
</evidence>
<evidence type="ECO:0000313" key="3">
    <source>
        <dbReference type="Proteomes" id="UP000019763"/>
    </source>
</evidence>
<dbReference type="GeneID" id="22914126"/>
<feature type="region of interest" description="Disordered" evidence="1">
    <location>
        <begin position="503"/>
        <end position="528"/>
    </location>
</feature>
<name>A0A023B2U8_GRENI</name>
<dbReference type="VEuPathDB" id="CryptoDB:GNI_115910"/>
<dbReference type="SUPFAM" id="SSF101447">
    <property type="entry name" value="Formin homology 2 domain (FH2 domain)"/>
    <property type="match status" value="1"/>
</dbReference>
<dbReference type="Proteomes" id="UP000019763">
    <property type="component" value="Unassembled WGS sequence"/>
</dbReference>
<evidence type="ECO:0000256" key="1">
    <source>
        <dbReference type="SAM" id="MobiDB-lite"/>
    </source>
</evidence>
<dbReference type="InterPro" id="IPR042201">
    <property type="entry name" value="FH2_Formin_sf"/>
</dbReference>
<keyword evidence="3" id="KW-1185">Reference proteome</keyword>
<accession>A0A023B2U8</accession>
<comment type="caution">
    <text evidence="2">The sequence shown here is derived from an EMBL/GenBank/DDBJ whole genome shotgun (WGS) entry which is preliminary data.</text>
</comment>
<proteinExistence type="predicted"/>
<feature type="compositionally biased region" description="Low complexity" evidence="1">
    <location>
        <begin position="503"/>
        <end position="514"/>
    </location>
</feature>
<gene>
    <name evidence="2" type="ORF">GNI_115910</name>
</gene>
<dbReference type="AlphaFoldDB" id="A0A023B2U8"/>
<dbReference type="Gene3D" id="1.20.58.2220">
    <property type="entry name" value="Formin, FH2 domain"/>
    <property type="match status" value="1"/>
</dbReference>
<dbReference type="EMBL" id="AFNH02000861">
    <property type="protein sequence ID" value="EZG55224.1"/>
    <property type="molecule type" value="Genomic_DNA"/>
</dbReference>
<protein>
    <submittedName>
        <fullName evidence="2">Formin-like 2 domain protein</fullName>
    </submittedName>
</protein>